<dbReference type="Pfam" id="PF07238">
    <property type="entry name" value="PilZ"/>
    <property type="match status" value="1"/>
</dbReference>
<protein>
    <submittedName>
        <fullName evidence="2">PilZ domain-containing protein</fullName>
    </submittedName>
</protein>
<evidence type="ECO:0000313" key="3">
    <source>
        <dbReference type="Proteomes" id="UP000288058"/>
    </source>
</evidence>
<dbReference type="EMBL" id="PIQC01000007">
    <property type="protein sequence ID" value="RUO67220.1"/>
    <property type="molecule type" value="Genomic_DNA"/>
</dbReference>
<organism evidence="2 3">
    <name type="scientific">Idiomarina ramblicola</name>
    <dbReference type="NCBI Taxonomy" id="263724"/>
    <lineage>
        <taxon>Bacteria</taxon>
        <taxon>Pseudomonadati</taxon>
        <taxon>Pseudomonadota</taxon>
        <taxon>Gammaproteobacteria</taxon>
        <taxon>Alteromonadales</taxon>
        <taxon>Idiomarinaceae</taxon>
        <taxon>Idiomarina</taxon>
    </lineage>
</organism>
<comment type="caution">
    <text evidence="2">The sequence shown here is derived from an EMBL/GenBank/DDBJ whole genome shotgun (WGS) entry which is preliminary data.</text>
</comment>
<dbReference type="OrthoDB" id="6236614at2"/>
<dbReference type="RefSeq" id="WP_126782710.1">
    <property type="nucleotide sequence ID" value="NZ_PIQC01000007.1"/>
</dbReference>
<feature type="domain" description="PilZ" evidence="1">
    <location>
        <begin position="142"/>
        <end position="245"/>
    </location>
</feature>
<name>A0A432YV77_9GAMM</name>
<dbReference type="InterPro" id="IPR009875">
    <property type="entry name" value="PilZ_domain"/>
</dbReference>
<evidence type="ECO:0000259" key="1">
    <source>
        <dbReference type="Pfam" id="PF07238"/>
    </source>
</evidence>
<accession>A0A432YV77</accession>
<sequence length="637" mass="72996">MSSDALIETLVDELKTDYHRSQFESLFKRKTAHLSGPEKLKLRMQITELAKPALGVVDLRKKIPAEVEPYTFQGRTHYFDLTARKIFEEGLRAYKGVFTNDTKAKILALKAHHQKLAEHKAQTQEEQDKALGSFIAGYQYERREERMNLVTSVKMELADGQKLNAMTVDVSLSGLQLKLPFEQQLAGLKHARVTLSFHGFSDDFVFDANTGYEYRVVGVKEKETFLYLRLKRFDESMDDELSKLLSEIVTKSRRRYKINVEHVAQRVIARGHEDYWFQAIQALPVLFSDNSSTFAVIKTVANQTLLNSWQQHQEDLLAELFEQQWVQSSISLLKDSRKATRRQVTFFRISLPVNKVWREYLLPLQALQTDKSLMVTLNALRVAGYVTRCYQLTITYSKEKQLIYAELNSVKTPLRKNTANEKPDLSKLQGYRSKGAEKLNVKLLSDASSAKHRVFPHVLSSALFLYKQGVEWEPQLAGLMSLTDGLPSLFNEVEFWLANGDRILGGRRLSCQLRKKLRQLSGEDKFSSRILLLRVSSSLQKEAVMGRDIQEYESFEEAAEYIRFLNDSSHFVAVLVSAQPCANRFPAELMESLSYIQRYLPHRAKELEGSFSQLQAVMTLTDVTQTLIDLSELTVSS</sequence>
<dbReference type="AlphaFoldDB" id="A0A432YV77"/>
<proteinExistence type="predicted"/>
<dbReference type="Gene3D" id="2.40.10.220">
    <property type="entry name" value="predicted glycosyltransferase like domains"/>
    <property type="match status" value="1"/>
</dbReference>
<reference evidence="3" key="1">
    <citation type="journal article" date="2018" name="Front. Microbiol.">
        <title>Genome-Based Analysis Reveals the Taxonomy and Diversity of the Family Idiomarinaceae.</title>
        <authorList>
            <person name="Liu Y."/>
            <person name="Lai Q."/>
            <person name="Shao Z."/>
        </authorList>
    </citation>
    <scope>NUCLEOTIDE SEQUENCE [LARGE SCALE GENOMIC DNA]</scope>
    <source>
        <strain evidence="3">R22</strain>
    </source>
</reference>
<gene>
    <name evidence="2" type="ORF">CWI78_10245</name>
</gene>
<dbReference type="Proteomes" id="UP000288058">
    <property type="component" value="Unassembled WGS sequence"/>
</dbReference>
<dbReference type="GO" id="GO:0035438">
    <property type="term" value="F:cyclic-di-GMP binding"/>
    <property type="evidence" value="ECO:0007669"/>
    <property type="project" value="InterPro"/>
</dbReference>
<evidence type="ECO:0000313" key="2">
    <source>
        <dbReference type="EMBL" id="RUO67220.1"/>
    </source>
</evidence>
<keyword evidence="3" id="KW-1185">Reference proteome</keyword>